<dbReference type="RefSeq" id="WP_102189851.1">
    <property type="nucleotide sequence ID" value="NZ_PNGT01000004.1"/>
</dbReference>
<dbReference type="Pfam" id="PF01171">
    <property type="entry name" value="ATP_bind_3"/>
    <property type="match status" value="1"/>
</dbReference>
<dbReference type="OrthoDB" id="9807403at2"/>
<keyword evidence="3 8" id="KW-0436">Ligase</keyword>
<feature type="domain" description="Lysidine-tRNA(Ile) synthetase C-terminal" evidence="10">
    <location>
        <begin position="368"/>
        <end position="433"/>
    </location>
</feature>
<dbReference type="PANTHER" id="PTHR43033">
    <property type="entry name" value="TRNA(ILE)-LYSIDINE SYNTHASE-RELATED"/>
    <property type="match status" value="1"/>
</dbReference>
<keyword evidence="9" id="KW-0812">Transmembrane</keyword>
<evidence type="ECO:0000313" key="11">
    <source>
        <dbReference type="EMBL" id="PMC52488.1"/>
    </source>
</evidence>
<dbReference type="STRING" id="84135.GCA_001052115_01398"/>
<keyword evidence="6 8" id="KW-0067">ATP-binding</keyword>
<dbReference type="SMART" id="SM00977">
    <property type="entry name" value="TilS_C"/>
    <property type="match status" value="1"/>
</dbReference>
<keyword evidence="9" id="KW-1133">Transmembrane helix</keyword>
<feature type="transmembrane region" description="Helical" evidence="9">
    <location>
        <begin position="12"/>
        <end position="31"/>
    </location>
</feature>
<evidence type="ECO:0000256" key="9">
    <source>
        <dbReference type="SAM" id="Phobius"/>
    </source>
</evidence>
<protein>
    <recommendedName>
        <fullName evidence="8">tRNA(Ile)-lysidine synthase</fullName>
        <ecNumber evidence="8">6.3.4.19</ecNumber>
    </recommendedName>
    <alternativeName>
        <fullName evidence="8">tRNA(Ile)-2-lysyl-cytidine synthase</fullName>
    </alternativeName>
    <alternativeName>
        <fullName evidence="8">tRNA(Ile)-lysidine synthetase</fullName>
    </alternativeName>
</protein>
<reference evidence="11 12" key="1">
    <citation type="submission" date="2017-09" db="EMBL/GenBank/DDBJ databases">
        <title>Bacterial strain isolated from the female urinary microbiota.</title>
        <authorList>
            <person name="Thomas-White K."/>
            <person name="Kumar N."/>
            <person name="Forster S."/>
            <person name="Putonti C."/>
            <person name="Lawley T."/>
            <person name="Wolfe A.J."/>
        </authorList>
    </citation>
    <scope>NUCLEOTIDE SEQUENCE [LARGE SCALE GENOMIC DNA]</scope>
    <source>
        <strain evidence="11 12">UMB0186</strain>
    </source>
</reference>
<comment type="catalytic activity">
    <reaction evidence="7 8">
        <text>cytidine(34) in tRNA(Ile2) + L-lysine + ATP = lysidine(34) in tRNA(Ile2) + AMP + diphosphate + H(+)</text>
        <dbReference type="Rhea" id="RHEA:43744"/>
        <dbReference type="Rhea" id="RHEA-COMP:10625"/>
        <dbReference type="Rhea" id="RHEA-COMP:10670"/>
        <dbReference type="ChEBI" id="CHEBI:15378"/>
        <dbReference type="ChEBI" id="CHEBI:30616"/>
        <dbReference type="ChEBI" id="CHEBI:32551"/>
        <dbReference type="ChEBI" id="CHEBI:33019"/>
        <dbReference type="ChEBI" id="CHEBI:82748"/>
        <dbReference type="ChEBI" id="CHEBI:83665"/>
        <dbReference type="ChEBI" id="CHEBI:456215"/>
        <dbReference type="EC" id="6.3.4.19"/>
    </reaction>
</comment>
<evidence type="ECO:0000256" key="3">
    <source>
        <dbReference type="ARBA" id="ARBA00022598"/>
    </source>
</evidence>
<dbReference type="SUPFAM" id="SSF56037">
    <property type="entry name" value="PheT/TilS domain"/>
    <property type="match status" value="1"/>
</dbReference>
<sequence length="439" mass="51352">MKINTLWNKEDKIAIALSGGVDSIVLFHLLVTEYKDSYKELVVFHINHGLREESYEEAEFVERFVKDFDVKFYKEELNMSDLERDSHTSEEMLARELRYQAFNKMAKLEGVTKLLTAHHKNDQVENILMRLLTGRSIDHSLAICEEIEMAGLTIYRPLLNSLKAELEEYAKEKNLHYYVDATNFDTDYTRNNIRHNIVPLLNDINSGSFDNLINFANYYQNINNNLKKAILSNKDNYIFSRDEDKISLVKDKFLELNEEEMYFLLKDLITDELGVFDIKQKAIFDVVSSLKKNSGNKSYDLKNNLKIISQYETLYIHKIEKKCYNDKIEIIIDKICENSVYEFYQNKFIISTDAKDSEIGFNKSELPLLVTIKKEGDRVRRGKINKKLSRIFIDEKVPKELRDTLPVIRNNKGEVLGVLGIGTKVNKNKIYDYYIKMKG</sequence>
<dbReference type="GO" id="GO:0005524">
    <property type="term" value="F:ATP binding"/>
    <property type="evidence" value="ECO:0007669"/>
    <property type="project" value="UniProtKB-UniRule"/>
</dbReference>
<dbReference type="InterPro" id="IPR012795">
    <property type="entry name" value="tRNA_Ile_lys_synt_N"/>
</dbReference>
<evidence type="ECO:0000256" key="5">
    <source>
        <dbReference type="ARBA" id="ARBA00022741"/>
    </source>
</evidence>
<dbReference type="AlphaFoldDB" id="A0A2N6SEV6"/>
<dbReference type="PANTHER" id="PTHR43033:SF1">
    <property type="entry name" value="TRNA(ILE)-LYSIDINE SYNTHASE-RELATED"/>
    <property type="match status" value="1"/>
</dbReference>
<dbReference type="EC" id="6.3.4.19" evidence="8"/>
<dbReference type="NCBIfam" id="TIGR02433">
    <property type="entry name" value="lysidine_TilS_C"/>
    <property type="match status" value="1"/>
</dbReference>
<dbReference type="HAMAP" id="MF_01161">
    <property type="entry name" value="tRNA_Ile_lys_synt"/>
    <property type="match status" value="1"/>
</dbReference>
<keyword evidence="9" id="KW-0472">Membrane</keyword>
<comment type="subcellular location">
    <subcellularLocation>
        <location evidence="1 8">Cytoplasm</location>
    </subcellularLocation>
</comment>
<accession>A0A2N6SEV6</accession>
<comment type="caution">
    <text evidence="11">The sequence shown here is derived from an EMBL/GenBank/DDBJ whole genome shotgun (WGS) entry which is preliminary data.</text>
</comment>
<dbReference type="Gene3D" id="3.40.50.620">
    <property type="entry name" value="HUPs"/>
    <property type="match status" value="1"/>
</dbReference>
<gene>
    <name evidence="8 11" type="primary">tilS</name>
    <name evidence="11" type="ORF">CJ218_05030</name>
</gene>
<dbReference type="Pfam" id="PF11734">
    <property type="entry name" value="TilS_C"/>
    <property type="match status" value="1"/>
</dbReference>
<name>A0A2N6SEV6_9BACL</name>
<organism evidence="11 12">
    <name type="scientific">Gemella sanguinis</name>
    <dbReference type="NCBI Taxonomy" id="84135"/>
    <lineage>
        <taxon>Bacteria</taxon>
        <taxon>Bacillati</taxon>
        <taxon>Bacillota</taxon>
        <taxon>Bacilli</taxon>
        <taxon>Bacillales</taxon>
        <taxon>Gemellaceae</taxon>
        <taxon>Gemella</taxon>
    </lineage>
</organism>
<evidence type="ECO:0000256" key="1">
    <source>
        <dbReference type="ARBA" id="ARBA00004496"/>
    </source>
</evidence>
<feature type="binding site" evidence="8">
    <location>
        <begin position="18"/>
        <end position="23"/>
    </location>
    <ligand>
        <name>ATP</name>
        <dbReference type="ChEBI" id="CHEBI:30616"/>
    </ligand>
</feature>
<dbReference type="GO" id="GO:0006400">
    <property type="term" value="P:tRNA modification"/>
    <property type="evidence" value="ECO:0007669"/>
    <property type="project" value="UniProtKB-UniRule"/>
</dbReference>
<evidence type="ECO:0000256" key="8">
    <source>
        <dbReference type="HAMAP-Rule" id="MF_01161"/>
    </source>
</evidence>
<keyword evidence="2 8" id="KW-0963">Cytoplasm</keyword>
<evidence type="ECO:0000259" key="10">
    <source>
        <dbReference type="SMART" id="SM00977"/>
    </source>
</evidence>
<comment type="similarity">
    <text evidence="8">Belongs to the tRNA(Ile)-lysidine synthase family.</text>
</comment>
<keyword evidence="5 8" id="KW-0547">Nucleotide-binding</keyword>
<comment type="function">
    <text evidence="8">Ligates lysine onto the cytidine present at position 34 of the AUA codon-specific tRNA(Ile) that contains the anticodon CAU, in an ATP-dependent manner. Cytidine is converted to lysidine, thus changing the amino acid specificity of the tRNA from methionine to isoleucine.</text>
</comment>
<evidence type="ECO:0000256" key="4">
    <source>
        <dbReference type="ARBA" id="ARBA00022694"/>
    </source>
</evidence>
<dbReference type="NCBIfam" id="TIGR02432">
    <property type="entry name" value="lysidine_TilS_N"/>
    <property type="match status" value="1"/>
</dbReference>
<dbReference type="SUPFAM" id="SSF52402">
    <property type="entry name" value="Adenine nucleotide alpha hydrolases-like"/>
    <property type="match status" value="1"/>
</dbReference>
<dbReference type="InterPro" id="IPR011063">
    <property type="entry name" value="TilS/TtcA_N"/>
</dbReference>
<dbReference type="InterPro" id="IPR014729">
    <property type="entry name" value="Rossmann-like_a/b/a_fold"/>
</dbReference>
<dbReference type="Proteomes" id="UP000235670">
    <property type="component" value="Unassembled WGS sequence"/>
</dbReference>
<proteinExistence type="inferred from homology"/>
<dbReference type="InterPro" id="IPR012094">
    <property type="entry name" value="tRNA_Ile_lys_synt"/>
</dbReference>
<evidence type="ECO:0000256" key="7">
    <source>
        <dbReference type="ARBA" id="ARBA00048539"/>
    </source>
</evidence>
<evidence type="ECO:0000256" key="6">
    <source>
        <dbReference type="ARBA" id="ARBA00022840"/>
    </source>
</evidence>
<dbReference type="GO" id="GO:0005737">
    <property type="term" value="C:cytoplasm"/>
    <property type="evidence" value="ECO:0007669"/>
    <property type="project" value="UniProtKB-SubCell"/>
</dbReference>
<evidence type="ECO:0000256" key="2">
    <source>
        <dbReference type="ARBA" id="ARBA00022490"/>
    </source>
</evidence>
<dbReference type="InterPro" id="IPR012796">
    <property type="entry name" value="Lysidine-tRNA-synth_C"/>
</dbReference>
<keyword evidence="4 8" id="KW-0819">tRNA processing</keyword>
<dbReference type="EMBL" id="PNGT01000004">
    <property type="protein sequence ID" value="PMC52488.1"/>
    <property type="molecule type" value="Genomic_DNA"/>
</dbReference>
<dbReference type="GO" id="GO:0032267">
    <property type="term" value="F:tRNA(Ile)-lysidine synthase activity"/>
    <property type="evidence" value="ECO:0007669"/>
    <property type="project" value="UniProtKB-EC"/>
</dbReference>
<comment type="domain">
    <text evidence="8">The N-terminal region contains the highly conserved SGGXDS motif, predicted to be a P-loop motif involved in ATP binding.</text>
</comment>
<dbReference type="CDD" id="cd01992">
    <property type="entry name" value="TilS_N"/>
    <property type="match status" value="1"/>
</dbReference>
<evidence type="ECO:0000313" key="12">
    <source>
        <dbReference type="Proteomes" id="UP000235670"/>
    </source>
</evidence>